<protein>
    <submittedName>
        <fullName evidence="1">Uncharacterized protein</fullName>
    </submittedName>
</protein>
<proteinExistence type="predicted"/>
<dbReference type="Proteomes" id="UP000185490">
    <property type="component" value="Chromosome"/>
</dbReference>
<accession>A0ABN4UY07</accession>
<evidence type="ECO:0000313" key="1">
    <source>
        <dbReference type="EMBL" id="APT74899.1"/>
    </source>
</evidence>
<dbReference type="RefSeq" id="WP_041426072.1">
    <property type="nucleotide sequence ID" value="NZ_CP007389.1"/>
</dbReference>
<dbReference type="EMBL" id="CP007389">
    <property type="protein sequence ID" value="APT74899.1"/>
    <property type="molecule type" value="Genomic_DNA"/>
</dbReference>
<name>A0ABN4UY07_9BACT</name>
<reference evidence="1 2" key="1">
    <citation type="submission" date="2014-02" db="EMBL/GenBank/DDBJ databases">
        <title>Diversity of Thermotogales isolates from hydrothermal vents.</title>
        <authorList>
            <person name="Haverkamp T.H.A."/>
            <person name="Lossouarn J."/>
            <person name="Geslin C."/>
            <person name="Nesbo C.L."/>
        </authorList>
    </citation>
    <scope>NUCLEOTIDE SEQUENCE [LARGE SCALE GENOMIC DNA]</scope>
    <source>
        <strain evidence="1 2">431</strain>
    </source>
</reference>
<keyword evidence="2" id="KW-1185">Reference proteome</keyword>
<evidence type="ECO:0000313" key="2">
    <source>
        <dbReference type="Proteomes" id="UP000185490"/>
    </source>
</evidence>
<sequence>MREIFLGYAFPKSPQVLPPSVFITASIQGSEALKVLNNDFENSLINKILFFDILHNDFEIVHM</sequence>
<gene>
    <name evidence="1" type="ORF">BW47_07200</name>
</gene>
<organism evidence="1 2">
    <name type="scientific">Thermosipho melanesiensis</name>
    <dbReference type="NCBI Taxonomy" id="46541"/>
    <lineage>
        <taxon>Bacteria</taxon>
        <taxon>Thermotogati</taxon>
        <taxon>Thermotogota</taxon>
        <taxon>Thermotogae</taxon>
        <taxon>Thermotogales</taxon>
        <taxon>Fervidobacteriaceae</taxon>
        <taxon>Thermosipho</taxon>
    </lineage>
</organism>